<dbReference type="GO" id="GO:0005096">
    <property type="term" value="F:GTPase activator activity"/>
    <property type="evidence" value="ECO:0007669"/>
    <property type="project" value="TreeGrafter"/>
</dbReference>
<keyword evidence="1" id="KW-0931">ER-Golgi transport</keyword>
<evidence type="ECO:0000313" key="4">
    <source>
        <dbReference type="EMBL" id="KAJ4823208.1"/>
    </source>
</evidence>
<keyword evidence="1" id="KW-0963">Cytoplasm</keyword>
<protein>
    <recommendedName>
        <fullName evidence="1">Protein transport protein SEC23</fullName>
    </recommendedName>
</protein>
<evidence type="ECO:0000259" key="3">
    <source>
        <dbReference type="Pfam" id="PF04811"/>
    </source>
</evidence>
<dbReference type="PANTHER" id="PTHR11141">
    <property type="entry name" value="PROTEIN TRANSPORT PROTEIN SEC23"/>
    <property type="match status" value="1"/>
</dbReference>
<evidence type="ECO:0000256" key="1">
    <source>
        <dbReference type="RuleBase" id="RU365030"/>
    </source>
</evidence>
<dbReference type="GO" id="GO:0090110">
    <property type="term" value="P:COPII-coated vesicle cargo loading"/>
    <property type="evidence" value="ECO:0007669"/>
    <property type="project" value="TreeGrafter"/>
</dbReference>
<keyword evidence="1" id="KW-0968">Cytoplasmic vesicle</keyword>
<gene>
    <name evidence="4" type="ORF">Tsubulata_007566</name>
</gene>
<accession>A0A9Q0F1M9</accession>
<keyword evidence="1" id="KW-0479">Metal-binding</keyword>
<feature type="region of interest" description="Disordered" evidence="2">
    <location>
        <begin position="1"/>
        <end position="32"/>
    </location>
</feature>
<keyword evidence="1" id="KW-0862">Zinc</keyword>
<name>A0A9Q0F1M9_9ROSI</name>
<dbReference type="InterPro" id="IPR006896">
    <property type="entry name" value="Sec23/24_trunk_dom"/>
</dbReference>
<keyword evidence="1" id="KW-0256">Endoplasmic reticulum</keyword>
<comment type="similarity">
    <text evidence="1">Belongs to the SEC23/SEC24 family. SEC23 subfamily.</text>
</comment>
<dbReference type="SUPFAM" id="SSF53300">
    <property type="entry name" value="vWA-like"/>
    <property type="match status" value="1"/>
</dbReference>
<keyword evidence="1" id="KW-0653">Protein transport</keyword>
<dbReference type="Proteomes" id="UP001141552">
    <property type="component" value="Unassembled WGS sequence"/>
</dbReference>
<dbReference type="GO" id="GO:0006886">
    <property type="term" value="P:intracellular protein transport"/>
    <property type="evidence" value="ECO:0007669"/>
    <property type="project" value="InterPro"/>
</dbReference>
<dbReference type="GO" id="GO:0005789">
    <property type="term" value="C:endoplasmic reticulum membrane"/>
    <property type="evidence" value="ECO:0007669"/>
    <property type="project" value="UniProtKB-SubCell"/>
</dbReference>
<feature type="compositionally biased region" description="Low complexity" evidence="2">
    <location>
        <begin position="296"/>
        <end position="309"/>
    </location>
</feature>
<dbReference type="OrthoDB" id="10256289at2759"/>
<feature type="region of interest" description="Disordered" evidence="2">
    <location>
        <begin position="218"/>
        <end position="317"/>
    </location>
</feature>
<dbReference type="InterPro" id="IPR036465">
    <property type="entry name" value="vWFA_dom_sf"/>
</dbReference>
<comment type="subcellular location">
    <subcellularLocation>
        <location evidence="1">Cytoplasmic vesicle</location>
        <location evidence="1">COPII-coated vesicle membrane</location>
        <topology evidence="1">Peripheral membrane protein</topology>
        <orientation evidence="1">Cytoplasmic side</orientation>
    </subcellularLocation>
    <subcellularLocation>
        <location evidence="1">Endoplasmic reticulum membrane</location>
        <topology evidence="1">Peripheral membrane protein</topology>
        <orientation evidence="1">Cytoplasmic side</orientation>
    </subcellularLocation>
</comment>
<dbReference type="GO" id="GO:0046872">
    <property type="term" value="F:metal ion binding"/>
    <property type="evidence" value="ECO:0007669"/>
    <property type="project" value="UniProtKB-KW"/>
</dbReference>
<dbReference type="GO" id="GO:0070971">
    <property type="term" value="C:endoplasmic reticulum exit site"/>
    <property type="evidence" value="ECO:0007669"/>
    <property type="project" value="TreeGrafter"/>
</dbReference>
<evidence type="ECO:0000313" key="5">
    <source>
        <dbReference type="Proteomes" id="UP001141552"/>
    </source>
</evidence>
<proteinExistence type="inferred from homology"/>
<dbReference type="PANTHER" id="PTHR11141:SF2">
    <property type="entry name" value="PROTEIN TRANSPORT PROTEIN SEC23 C"/>
    <property type="match status" value="1"/>
</dbReference>
<reference evidence="4" key="1">
    <citation type="submission" date="2022-02" db="EMBL/GenBank/DDBJ databases">
        <authorList>
            <person name="Henning P.M."/>
            <person name="McCubbin A.G."/>
            <person name="Shore J.S."/>
        </authorList>
    </citation>
    <scope>NUCLEOTIDE SEQUENCE</scope>
    <source>
        <strain evidence="4">F60SS</strain>
        <tissue evidence="4">Leaves</tissue>
    </source>
</reference>
<keyword evidence="1" id="KW-0813">Transport</keyword>
<feature type="compositionally biased region" description="Basic and acidic residues" evidence="2">
    <location>
        <begin position="219"/>
        <end position="244"/>
    </location>
</feature>
<comment type="caution">
    <text evidence="4">The sequence shown here is derived from an EMBL/GenBank/DDBJ whole genome shotgun (WGS) entry which is preliminary data.</text>
</comment>
<dbReference type="Gene3D" id="2.30.30.380">
    <property type="entry name" value="Zn-finger domain of Sec23/24"/>
    <property type="match status" value="1"/>
</dbReference>
<keyword evidence="1" id="KW-0472">Membrane</keyword>
<reference evidence="4" key="2">
    <citation type="journal article" date="2023" name="Plants (Basel)">
        <title>Annotation of the Turnera subulata (Passifloraceae) Draft Genome Reveals the S-Locus Evolved after the Divergence of Turneroideae from Passifloroideae in a Stepwise Manner.</title>
        <authorList>
            <person name="Henning P.M."/>
            <person name="Roalson E.H."/>
            <person name="Mir W."/>
            <person name="McCubbin A.G."/>
            <person name="Shore J.S."/>
        </authorList>
    </citation>
    <scope>NUCLEOTIDE SEQUENCE</scope>
    <source>
        <strain evidence="4">F60SS</strain>
    </source>
</reference>
<dbReference type="EMBL" id="JAKUCV010007503">
    <property type="protein sequence ID" value="KAJ4823208.1"/>
    <property type="molecule type" value="Genomic_DNA"/>
</dbReference>
<sequence>MVGGKKSTKGKDPIKEHPTKRRSSSTSSHQYPVEGSNIWFTSRPQLSPYLTFFAKRSIASPRYLPDEYPQEKQYTNLPRLLQESHLWEFVTRRRHEFNADFIRAFYSTLTREGDVLSAQVNGKTIQITLEQFGTVAKLPFQGHDLSGYGGDHFLTNYEIPLLAELGFKEVKKNRSGEKRSDLGTVATPVWSYSGVELGTADGGVVWLQQRWREGGVAVRRSEARLEVEEGKRDRGKQQQERGQAEDLGVADLSCSDGGEERGCNEGGGGRGRRRGREEEEDWGGGDGGQWWFRVCHQPSSQQTQKPQTHTNTLNPNPQAKMEIEMKGKAIAKTDAATSGDGGAASRVESGGRAAASRSSGVAGRKDRIRPICFHRNHFPPHHAASISPDTLPPELFPQYTTIEYQQDDASSPSPLTCLFVVDTYHLEEEIGFLRSTLSQAMHLIPDTSLVGLITFGSFVQVHKLGFPTSPRPTSSTAPRNTP</sequence>
<dbReference type="Pfam" id="PF04811">
    <property type="entry name" value="Sec23_trunk"/>
    <property type="match status" value="1"/>
</dbReference>
<dbReference type="Gene3D" id="3.40.50.410">
    <property type="entry name" value="von Willebrand factor, type A domain"/>
    <property type="match status" value="1"/>
</dbReference>
<feature type="domain" description="Sec23/Sec24 trunk" evidence="3">
    <location>
        <begin position="412"/>
        <end position="468"/>
    </location>
</feature>
<dbReference type="InterPro" id="IPR037364">
    <property type="entry name" value="Sec23"/>
</dbReference>
<feature type="region of interest" description="Disordered" evidence="2">
    <location>
        <begin position="333"/>
        <end position="362"/>
    </location>
</feature>
<dbReference type="AlphaFoldDB" id="A0A9Q0F1M9"/>
<comment type="function">
    <text evidence="1">Component of the coat protein complex II (COPII) which promotes the formation of transport vesicles from the endoplasmic reticulum (ER). The coat has two main functions, the physical deformation of the endoplasmic reticulum membrane into vesicles and the selection of cargo molecules.</text>
</comment>
<dbReference type="GO" id="GO:0030127">
    <property type="term" value="C:COPII vesicle coat"/>
    <property type="evidence" value="ECO:0007669"/>
    <property type="project" value="InterPro"/>
</dbReference>
<evidence type="ECO:0000256" key="2">
    <source>
        <dbReference type="SAM" id="MobiDB-lite"/>
    </source>
</evidence>
<keyword evidence="5" id="KW-1185">Reference proteome</keyword>
<organism evidence="4 5">
    <name type="scientific">Turnera subulata</name>
    <dbReference type="NCBI Taxonomy" id="218843"/>
    <lineage>
        <taxon>Eukaryota</taxon>
        <taxon>Viridiplantae</taxon>
        <taxon>Streptophyta</taxon>
        <taxon>Embryophyta</taxon>
        <taxon>Tracheophyta</taxon>
        <taxon>Spermatophyta</taxon>
        <taxon>Magnoliopsida</taxon>
        <taxon>eudicotyledons</taxon>
        <taxon>Gunneridae</taxon>
        <taxon>Pentapetalae</taxon>
        <taxon>rosids</taxon>
        <taxon>fabids</taxon>
        <taxon>Malpighiales</taxon>
        <taxon>Passifloraceae</taxon>
        <taxon>Turnera</taxon>
    </lineage>
</organism>